<dbReference type="CDD" id="cd05379">
    <property type="entry name" value="CAP_bacterial"/>
    <property type="match status" value="1"/>
</dbReference>
<gene>
    <name evidence="4" type="ORF">RYX45_10755</name>
</gene>
<sequence length="271" mass="29696">MKKFIVTTIAAATMAAGFAGQASASEQPNTKVITQKHVIALNGADQESIQKLIEEVKQTSNLQDLLNKWNITLPELKKEMQKEEPAPEQKEEQPVETPKVEQPAEEAPQEEAPQEEAPQAEPAQPVQQPAPAEETEQNSEEQSQELSAEEQQMVNLVNEERQKQGLAPLNIDVELTKVARVKAQDMIDNNYFAHQSPTYGSPFEMLDQFGVSYNTAGENLAGNQTVEAAHQALMNSDGHRANILGGNYSEVGIGIVDGGPYGKMFVQLFKG</sequence>
<accession>A0AAJ2NNJ0</accession>
<dbReference type="SUPFAM" id="SSF55797">
    <property type="entry name" value="PR-1-like"/>
    <property type="match status" value="1"/>
</dbReference>
<protein>
    <submittedName>
        <fullName evidence="4">CAP domain-containing protein</fullName>
    </submittedName>
</protein>
<evidence type="ECO:0000259" key="3">
    <source>
        <dbReference type="Pfam" id="PF00188"/>
    </source>
</evidence>
<dbReference type="RefSeq" id="WP_323466763.1">
    <property type="nucleotide sequence ID" value="NZ_CP144224.1"/>
</dbReference>
<dbReference type="EMBL" id="JAWJAY010000002">
    <property type="protein sequence ID" value="MDV2885658.1"/>
    <property type="molecule type" value="Genomic_DNA"/>
</dbReference>
<comment type="caution">
    <text evidence="4">The sequence shown here is derived from an EMBL/GenBank/DDBJ whole genome shotgun (WGS) entry which is preliminary data.</text>
</comment>
<dbReference type="Gene3D" id="3.40.33.10">
    <property type="entry name" value="CAP"/>
    <property type="match status" value="1"/>
</dbReference>
<evidence type="ECO:0000313" key="5">
    <source>
        <dbReference type="Proteomes" id="UP001285636"/>
    </source>
</evidence>
<evidence type="ECO:0000256" key="1">
    <source>
        <dbReference type="SAM" id="MobiDB-lite"/>
    </source>
</evidence>
<dbReference type="InterPro" id="IPR014258">
    <property type="entry name" value="CAP_domain_YkwD-like"/>
</dbReference>
<keyword evidence="2" id="KW-0732">Signal</keyword>
<dbReference type="NCBIfam" id="TIGR02909">
    <property type="entry name" value="spore_YkwD"/>
    <property type="match status" value="1"/>
</dbReference>
<dbReference type="InterPro" id="IPR014044">
    <property type="entry name" value="CAP_dom"/>
</dbReference>
<dbReference type="Pfam" id="PF00188">
    <property type="entry name" value="CAP"/>
    <property type="match status" value="1"/>
</dbReference>
<feature type="chain" id="PRO_5042483104" evidence="2">
    <location>
        <begin position="25"/>
        <end position="271"/>
    </location>
</feature>
<feature type="compositionally biased region" description="Acidic residues" evidence="1">
    <location>
        <begin position="133"/>
        <end position="143"/>
    </location>
</feature>
<name>A0AAJ2NNJ0_ALKPS</name>
<reference evidence="4" key="1">
    <citation type="submission" date="2023-10" db="EMBL/GenBank/DDBJ databases">
        <title>Screening of Alkalihalophilus pseudofirmusBZ-TG-HK211 and Its Alleviation of Salt Stress on Rapeseed Growth.</title>
        <authorList>
            <person name="Zhao B."/>
            <person name="Guo T."/>
        </authorList>
    </citation>
    <scope>NUCLEOTIDE SEQUENCE</scope>
    <source>
        <strain evidence="4">BZ-TG-HK211</strain>
    </source>
</reference>
<feature type="compositionally biased region" description="Acidic residues" evidence="1">
    <location>
        <begin position="103"/>
        <end position="114"/>
    </location>
</feature>
<feature type="compositionally biased region" description="Low complexity" evidence="1">
    <location>
        <begin position="115"/>
        <end position="132"/>
    </location>
</feature>
<dbReference type="AlphaFoldDB" id="A0AAJ2NNJ0"/>
<dbReference type="Proteomes" id="UP001285636">
    <property type="component" value="Unassembled WGS sequence"/>
</dbReference>
<evidence type="ECO:0000256" key="2">
    <source>
        <dbReference type="SAM" id="SignalP"/>
    </source>
</evidence>
<evidence type="ECO:0000313" key="4">
    <source>
        <dbReference type="EMBL" id="MDV2885658.1"/>
    </source>
</evidence>
<feature type="domain" description="SCP" evidence="3">
    <location>
        <begin position="154"/>
        <end position="269"/>
    </location>
</feature>
<dbReference type="PANTHER" id="PTHR31157">
    <property type="entry name" value="SCP DOMAIN-CONTAINING PROTEIN"/>
    <property type="match status" value="1"/>
</dbReference>
<dbReference type="InterPro" id="IPR035940">
    <property type="entry name" value="CAP_sf"/>
</dbReference>
<organism evidence="4 5">
    <name type="scientific">Alkalihalophilus pseudofirmus</name>
    <name type="common">Bacillus pseudofirmus</name>
    <dbReference type="NCBI Taxonomy" id="79885"/>
    <lineage>
        <taxon>Bacteria</taxon>
        <taxon>Bacillati</taxon>
        <taxon>Bacillota</taxon>
        <taxon>Bacilli</taxon>
        <taxon>Bacillales</taxon>
        <taxon>Bacillaceae</taxon>
        <taxon>Alkalihalophilus</taxon>
    </lineage>
</organism>
<dbReference type="PANTHER" id="PTHR31157:SF1">
    <property type="entry name" value="SCP DOMAIN-CONTAINING PROTEIN"/>
    <property type="match status" value="1"/>
</dbReference>
<feature type="region of interest" description="Disordered" evidence="1">
    <location>
        <begin position="79"/>
        <end position="150"/>
    </location>
</feature>
<feature type="signal peptide" evidence="2">
    <location>
        <begin position="1"/>
        <end position="24"/>
    </location>
</feature>
<proteinExistence type="predicted"/>
<feature type="compositionally biased region" description="Basic and acidic residues" evidence="1">
    <location>
        <begin position="79"/>
        <end position="93"/>
    </location>
</feature>